<dbReference type="PANTHER" id="PTHR23528">
    <property type="match status" value="1"/>
</dbReference>
<evidence type="ECO:0000256" key="5">
    <source>
        <dbReference type="SAM" id="MobiDB-lite"/>
    </source>
</evidence>
<dbReference type="OrthoDB" id="7584869at2"/>
<dbReference type="Proteomes" id="UP000321234">
    <property type="component" value="Unassembled WGS sequence"/>
</dbReference>
<dbReference type="InterPro" id="IPR020846">
    <property type="entry name" value="MFS_dom"/>
</dbReference>
<dbReference type="Gene3D" id="1.20.1250.20">
    <property type="entry name" value="MFS general substrate transporter like domains"/>
    <property type="match status" value="2"/>
</dbReference>
<dbReference type="EMBL" id="VKAC01000011">
    <property type="protein sequence ID" value="TXR52835.1"/>
    <property type="molecule type" value="Genomic_DNA"/>
</dbReference>
<keyword evidence="4 6" id="KW-0472">Membrane</keyword>
<dbReference type="PROSITE" id="PS50850">
    <property type="entry name" value="MFS"/>
    <property type="match status" value="1"/>
</dbReference>
<organism evidence="8 9">
    <name type="scientific">Quadrisphaera setariae</name>
    <dbReference type="NCBI Taxonomy" id="2593304"/>
    <lineage>
        <taxon>Bacteria</taxon>
        <taxon>Bacillati</taxon>
        <taxon>Actinomycetota</taxon>
        <taxon>Actinomycetes</taxon>
        <taxon>Kineosporiales</taxon>
        <taxon>Kineosporiaceae</taxon>
        <taxon>Quadrisphaera</taxon>
    </lineage>
</organism>
<dbReference type="PANTHER" id="PTHR23528:SF1">
    <property type="entry name" value="MAJOR FACILITATOR SUPERFAMILY (MFS) PROFILE DOMAIN-CONTAINING PROTEIN"/>
    <property type="match status" value="1"/>
</dbReference>
<feature type="transmembrane region" description="Helical" evidence="6">
    <location>
        <begin position="410"/>
        <end position="429"/>
    </location>
</feature>
<dbReference type="GO" id="GO:0022857">
    <property type="term" value="F:transmembrane transporter activity"/>
    <property type="evidence" value="ECO:0007669"/>
    <property type="project" value="InterPro"/>
</dbReference>
<feature type="region of interest" description="Disordered" evidence="5">
    <location>
        <begin position="1"/>
        <end position="20"/>
    </location>
</feature>
<feature type="transmembrane region" description="Helical" evidence="6">
    <location>
        <begin position="194"/>
        <end position="213"/>
    </location>
</feature>
<evidence type="ECO:0000313" key="9">
    <source>
        <dbReference type="Proteomes" id="UP000321234"/>
    </source>
</evidence>
<keyword evidence="3 6" id="KW-1133">Transmembrane helix</keyword>
<sequence length="433" mass="45355">MTATAAPDPGADQLERPGKGWFSEPTVPVGPRFTTALVAAQLFFFIALLGPAIVGIAVKVNTIVPEAGRTEAVAVVAAFGAAAAFLANVVFGRLSDRTTSRWGRRRPWIVGGTVVMTLAFAVMALGTDVATVTAGWFLAQAGANAALAPFVATLADQVPQLQRGTVAAVIGMAQNVGIYGGTLVAQFFQGNLLLMFVGPALLAVIAMAVYAVVLPDQVLPAKPPRMGLREWARTFWVSPRKHPDFALAWWSRFLITLATFMFTTFRLFYMEDRIGLDAGSAVAAVSTGVLIYTVVLLVVAPLAGWVSDRTGRRKALVAGSTLVFAVGTAMLTQASDVSHFYLVEAVLGLAYGIYVGVDLALVVDVLPDPDDSGKDLGVFNMANALPQTLAPALGGALLAVGSATGQNYDLLLWVAVAASVVGALVVLPIRSVR</sequence>
<name>A0A5C8Z407_9ACTN</name>
<evidence type="ECO:0000256" key="1">
    <source>
        <dbReference type="ARBA" id="ARBA00004651"/>
    </source>
</evidence>
<dbReference type="GO" id="GO:0005886">
    <property type="term" value="C:plasma membrane"/>
    <property type="evidence" value="ECO:0007669"/>
    <property type="project" value="UniProtKB-SubCell"/>
</dbReference>
<feature type="domain" description="Major facilitator superfamily (MFS) profile" evidence="7">
    <location>
        <begin position="36"/>
        <end position="433"/>
    </location>
</feature>
<feature type="transmembrane region" description="Helical" evidence="6">
    <location>
        <begin position="72"/>
        <end position="95"/>
    </location>
</feature>
<comment type="subcellular location">
    <subcellularLocation>
        <location evidence="1">Cell membrane</location>
        <topology evidence="1">Multi-pass membrane protein</topology>
    </subcellularLocation>
</comment>
<feature type="transmembrane region" description="Helical" evidence="6">
    <location>
        <begin position="315"/>
        <end position="334"/>
    </location>
</feature>
<dbReference type="SUPFAM" id="SSF103473">
    <property type="entry name" value="MFS general substrate transporter"/>
    <property type="match status" value="1"/>
</dbReference>
<gene>
    <name evidence="8" type="ORF">FMM08_17110</name>
</gene>
<proteinExistence type="predicted"/>
<feature type="transmembrane region" description="Helical" evidence="6">
    <location>
        <begin position="133"/>
        <end position="154"/>
    </location>
</feature>
<feature type="transmembrane region" description="Helical" evidence="6">
    <location>
        <begin position="166"/>
        <end position="188"/>
    </location>
</feature>
<protein>
    <submittedName>
        <fullName evidence="8">MFS transporter</fullName>
    </submittedName>
</protein>
<evidence type="ECO:0000256" key="2">
    <source>
        <dbReference type="ARBA" id="ARBA00022692"/>
    </source>
</evidence>
<accession>A0A5C8Z407</accession>
<keyword evidence="2 6" id="KW-0812">Transmembrane</keyword>
<feature type="transmembrane region" description="Helical" evidence="6">
    <location>
        <begin position="42"/>
        <end position="60"/>
    </location>
</feature>
<evidence type="ECO:0000256" key="6">
    <source>
        <dbReference type="SAM" id="Phobius"/>
    </source>
</evidence>
<feature type="transmembrane region" description="Helical" evidence="6">
    <location>
        <begin position="249"/>
        <end position="269"/>
    </location>
</feature>
<evidence type="ECO:0000256" key="3">
    <source>
        <dbReference type="ARBA" id="ARBA00022989"/>
    </source>
</evidence>
<feature type="transmembrane region" description="Helical" evidence="6">
    <location>
        <begin position="340"/>
        <end position="363"/>
    </location>
</feature>
<evidence type="ECO:0000313" key="8">
    <source>
        <dbReference type="EMBL" id="TXR52835.1"/>
    </source>
</evidence>
<feature type="transmembrane region" description="Helical" evidence="6">
    <location>
        <begin position="384"/>
        <end position="404"/>
    </location>
</feature>
<dbReference type="Pfam" id="PF13347">
    <property type="entry name" value="MFS_2"/>
    <property type="match status" value="1"/>
</dbReference>
<evidence type="ECO:0000259" key="7">
    <source>
        <dbReference type="PROSITE" id="PS50850"/>
    </source>
</evidence>
<dbReference type="InterPro" id="IPR036259">
    <property type="entry name" value="MFS_trans_sf"/>
</dbReference>
<comment type="caution">
    <text evidence="8">The sequence shown here is derived from an EMBL/GenBank/DDBJ whole genome shotgun (WGS) entry which is preliminary data.</text>
</comment>
<reference evidence="8 9" key="1">
    <citation type="submission" date="2019-07" db="EMBL/GenBank/DDBJ databases">
        <title>Quadrisphaera sp. strain DD2A genome sequencing and assembly.</title>
        <authorList>
            <person name="Kim I."/>
        </authorList>
    </citation>
    <scope>NUCLEOTIDE SEQUENCE [LARGE SCALE GENOMIC DNA]</scope>
    <source>
        <strain evidence="8 9">DD2A</strain>
    </source>
</reference>
<feature type="transmembrane region" description="Helical" evidence="6">
    <location>
        <begin position="281"/>
        <end position="303"/>
    </location>
</feature>
<dbReference type="AlphaFoldDB" id="A0A5C8Z407"/>
<keyword evidence="9" id="KW-1185">Reference proteome</keyword>
<feature type="transmembrane region" description="Helical" evidence="6">
    <location>
        <begin position="107"/>
        <end position="127"/>
    </location>
</feature>
<dbReference type="RefSeq" id="WP_147927602.1">
    <property type="nucleotide sequence ID" value="NZ_VKAC01000011.1"/>
</dbReference>
<evidence type="ECO:0000256" key="4">
    <source>
        <dbReference type="ARBA" id="ARBA00023136"/>
    </source>
</evidence>